<reference evidence="1" key="1">
    <citation type="submission" date="2018-05" db="EMBL/GenBank/DDBJ databases">
        <authorList>
            <person name="Lanie J.A."/>
            <person name="Ng W.-L."/>
            <person name="Kazmierczak K.M."/>
            <person name="Andrzejewski T.M."/>
            <person name="Davidsen T.M."/>
            <person name="Wayne K.J."/>
            <person name="Tettelin H."/>
            <person name="Glass J.I."/>
            <person name="Rusch D."/>
            <person name="Podicherti R."/>
            <person name="Tsui H.-C.T."/>
            <person name="Winkler M.E."/>
        </authorList>
    </citation>
    <scope>NUCLEOTIDE SEQUENCE</scope>
</reference>
<dbReference type="PANTHER" id="PTHR43615">
    <property type="entry name" value="PHOSPHOENOLPYRUVATE SYNTHASE-RELATED"/>
    <property type="match status" value="1"/>
</dbReference>
<feature type="non-terminal residue" evidence="1">
    <location>
        <position position="240"/>
    </location>
</feature>
<dbReference type="AlphaFoldDB" id="A0A383CHG3"/>
<accession>A0A383CHG3</accession>
<dbReference type="PANTHER" id="PTHR43615:SF1">
    <property type="entry name" value="PPDK_N DOMAIN-CONTAINING PROTEIN"/>
    <property type="match status" value="1"/>
</dbReference>
<dbReference type="EMBL" id="UINC01208893">
    <property type="protein sequence ID" value="SVE31662.1"/>
    <property type="molecule type" value="Genomic_DNA"/>
</dbReference>
<sequence>LTEYKQTAALSFSYTMQPLMGAVGALAQLIQFCSEQNINNADRLVMAALQGTENASASAGIILSKLVTQAQENSNLKSALLAGNYNEIESIPEGERFLEEFDDYLQEYGRGATTWFEAHQPTWSEKPEKGLKLIALYLDTEKNKAEESRKRSIENRKQARATLESHFQDDETLNQYEKLLKSAEDYVFVIEGRARWQVNSVGAFRAPCIALGKKLVEKKILDEMNDIFFFDTQEVVELAE</sequence>
<organism evidence="1">
    <name type="scientific">marine metagenome</name>
    <dbReference type="NCBI Taxonomy" id="408172"/>
    <lineage>
        <taxon>unclassified sequences</taxon>
        <taxon>metagenomes</taxon>
        <taxon>ecological metagenomes</taxon>
    </lineage>
</organism>
<gene>
    <name evidence="1" type="ORF">METZ01_LOCUS484516</name>
</gene>
<evidence type="ECO:0000313" key="1">
    <source>
        <dbReference type="EMBL" id="SVE31662.1"/>
    </source>
</evidence>
<name>A0A383CHG3_9ZZZZ</name>
<proteinExistence type="predicted"/>
<protein>
    <submittedName>
        <fullName evidence="1">Uncharacterized protein</fullName>
    </submittedName>
</protein>
<dbReference type="InterPro" id="IPR051549">
    <property type="entry name" value="PEP_Utilizing_Enz"/>
</dbReference>
<feature type="non-terminal residue" evidence="1">
    <location>
        <position position="1"/>
    </location>
</feature>